<name>A0ABX4I2X3_9GAMM</name>
<dbReference type="Pfam" id="PF08818">
    <property type="entry name" value="DUF1801"/>
    <property type="match status" value="1"/>
</dbReference>
<dbReference type="RefSeq" id="WP_067079572.1">
    <property type="nucleotide sequence ID" value="NZ_LRFG02000001.1"/>
</dbReference>
<evidence type="ECO:0000313" key="3">
    <source>
        <dbReference type="Proteomes" id="UP000218427"/>
    </source>
</evidence>
<keyword evidence="3" id="KW-1185">Reference proteome</keyword>
<dbReference type="Proteomes" id="UP000218427">
    <property type="component" value="Unassembled WGS sequence"/>
</dbReference>
<dbReference type="InterPro" id="IPR014922">
    <property type="entry name" value="YdhG-like"/>
</dbReference>
<protein>
    <recommendedName>
        <fullName evidence="1">YdhG-like domain-containing protein</fullName>
    </recommendedName>
</protein>
<reference evidence="2" key="1">
    <citation type="submission" date="2017-08" db="EMBL/GenBank/DDBJ databases">
        <title>Microbulbifer marisrubri sp. nov., a halophilic alphaproteobacterium isolated from marine sediment of the Yellow Sea, China.</title>
        <authorList>
            <person name="Zhang G."/>
            <person name="Xiong Q."/>
        </authorList>
    </citation>
    <scope>NUCLEOTIDE SEQUENCE [LARGE SCALE GENOMIC DNA]</scope>
    <source>
        <strain evidence="2">WRN-8</strain>
    </source>
</reference>
<accession>A0ABX4I2X3</accession>
<feature type="domain" description="YdhG-like" evidence="1">
    <location>
        <begin position="19"/>
        <end position="109"/>
    </location>
</feature>
<evidence type="ECO:0000313" key="2">
    <source>
        <dbReference type="EMBL" id="PCO06250.1"/>
    </source>
</evidence>
<dbReference type="EMBL" id="LRFG02000001">
    <property type="protein sequence ID" value="PCO06250.1"/>
    <property type="molecule type" value="Genomic_DNA"/>
</dbReference>
<organism evidence="2 3">
    <name type="scientific">Microbulbifer flavimaris</name>
    <dbReference type="NCBI Taxonomy" id="1781068"/>
    <lineage>
        <taxon>Bacteria</taxon>
        <taxon>Pseudomonadati</taxon>
        <taxon>Pseudomonadota</taxon>
        <taxon>Gammaproteobacteria</taxon>
        <taxon>Cellvibrionales</taxon>
        <taxon>Microbulbiferaceae</taxon>
        <taxon>Microbulbifer</taxon>
    </lineage>
</organism>
<dbReference type="SUPFAM" id="SSF159888">
    <property type="entry name" value="YdhG-like"/>
    <property type="match status" value="1"/>
</dbReference>
<dbReference type="Gene3D" id="3.90.1150.200">
    <property type="match status" value="1"/>
</dbReference>
<sequence>MVQVKEIIDDYTSSLAPLRRERVKALHQFILTQYPDTQVSLQYRMPTYHRGSGWVSVASQKHHISLYTCDRQHIQPYIDRHPEVKCGKGCLNFRDNDEMDWAALNPVLHSAFSKNH</sequence>
<comment type="caution">
    <text evidence="2">The sequence shown here is derived from an EMBL/GenBank/DDBJ whole genome shotgun (WGS) entry which is preliminary data.</text>
</comment>
<evidence type="ECO:0000259" key="1">
    <source>
        <dbReference type="Pfam" id="PF08818"/>
    </source>
</evidence>
<gene>
    <name evidence="2" type="ORF">AWR36_000205</name>
</gene>
<proteinExistence type="predicted"/>